<comment type="caution">
    <text evidence="1">The sequence shown here is derived from an EMBL/GenBank/DDBJ whole genome shotgun (WGS) entry which is preliminary data.</text>
</comment>
<reference evidence="1" key="1">
    <citation type="journal article" date="2023" name="bioRxiv">
        <title>Improved chromosome-level genome assembly for marigold (Tagetes erecta).</title>
        <authorList>
            <person name="Jiang F."/>
            <person name="Yuan L."/>
            <person name="Wang S."/>
            <person name="Wang H."/>
            <person name="Xu D."/>
            <person name="Wang A."/>
            <person name="Fan W."/>
        </authorList>
    </citation>
    <scope>NUCLEOTIDE SEQUENCE</scope>
    <source>
        <strain evidence="1">WSJ</strain>
        <tissue evidence="1">Leaf</tissue>
    </source>
</reference>
<dbReference type="AlphaFoldDB" id="A0AAD8L421"/>
<protein>
    <submittedName>
        <fullName evidence="1">Uncharacterized protein</fullName>
    </submittedName>
</protein>
<evidence type="ECO:0000313" key="2">
    <source>
        <dbReference type="Proteomes" id="UP001229421"/>
    </source>
</evidence>
<keyword evidence="2" id="KW-1185">Reference proteome</keyword>
<dbReference type="Proteomes" id="UP001229421">
    <property type="component" value="Unassembled WGS sequence"/>
</dbReference>
<sequence>MCSSINSFFLNSPSTFHQSQTHLRNHLSFNPILKLSPKPTSIITYLTKPTSHHPQLTSSISPSPHKPIPKFISEKIVFLLLGSFAFMGFSHKNIALAKHAQPTTQTESSEAQNVEIERNVEALMSVFDAKMKRGKTKEAIEYVERLIVIEPKVVEWKLLQVLCYEMVGDHSKAESLFENILKEGPLLLRALHEITQGFESSIRAVRAAKERLLQLTNMYPSASMQQVVVQTTAIQAEPAAARTARAIREGIVKSCAYMQIMFRRI</sequence>
<dbReference type="SUPFAM" id="SSF48452">
    <property type="entry name" value="TPR-like"/>
    <property type="match status" value="1"/>
</dbReference>
<gene>
    <name evidence="1" type="ORF">QVD17_09282</name>
</gene>
<dbReference type="Gene3D" id="1.25.40.10">
    <property type="entry name" value="Tetratricopeptide repeat domain"/>
    <property type="match status" value="1"/>
</dbReference>
<evidence type="ECO:0000313" key="1">
    <source>
        <dbReference type="EMBL" id="KAK1432386.1"/>
    </source>
</evidence>
<name>A0AAD8L421_TARER</name>
<dbReference type="InterPro" id="IPR011990">
    <property type="entry name" value="TPR-like_helical_dom_sf"/>
</dbReference>
<accession>A0AAD8L421</accession>
<organism evidence="1 2">
    <name type="scientific">Tagetes erecta</name>
    <name type="common">African marigold</name>
    <dbReference type="NCBI Taxonomy" id="13708"/>
    <lineage>
        <taxon>Eukaryota</taxon>
        <taxon>Viridiplantae</taxon>
        <taxon>Streptophyta</taxon>
        <taxon>Embryophyta</taxon>
        <taxon>Tracheophyta</taxon>
        <taxon>Spermatophyta</taxon>
        <taxon>Magnoliopsida</taxon>
        <taxon>eudicotyledons</taxon>
        <taxon>Gunneridae</taxon>
        <taxon>Pentapetalae</taxon>
        <taxon>asterids</taxon>
        <taxon>campanulids</taxon>
        <taxon>Asterales</taxon>
        <taxon>Asteraceae</taxon>
        <taxon>Asteroideae</taxon>
        <taxon>Heliantheae alliance</taxon>
        <taxon>Tageteae</taxon>
        <taxon>Tagetes</taxon>
    </lineage>
</organism>
<dbReference type="EMBL" id="JAUHHV010000002">
    <property type="protein sequence ID" value="KAK1432386.1"/>
    <property type="molecule type" value="Genomic_DNA"/>
</dbReference>
<proteinExistence type="predicted"/>